<gene>
    <name evidence="1" type="ORF">OLMES_3288</name>
</gene>
<dbReference type="SUPFAM" id="SSF103088">
    <property type="entry name" value="OmpA-like"/>
    <property type="match status" value="1"/>
</dbReference>
<dbReference type="KEGG" id="ome:OLMES_3288"/>
<proteinExistence type="predicted"/>
<dbReference type="RefSeq" id="WP_087462232.1">
    <property type="nucleotide sequence ID" value="NZ_CP021425.1"/>
</dbReference>
<dbReference type="InterPro" id="IPR032608">
    <property type="entry name" value="DUF4892"/>
</dbReference>
<keyword evidence="2" id="KW-1185">Reference proteome</keyword>
<organism evidence="1 2">
    <name type="scientific">Oleiphilus messinensis</name>
    <dbReference type="NCBI Taxonomy" id="141451"/>
    <lineage>
        <taxon>Bacteria</taxon>
        <taxon>Pseudomonadati</taxon>
        <taxon>Pseudomonadota</taxon>
        <taxon>Gammaproteobacteria</taxon>
        <taxon>Oceanospirillales</taxon>
        <taxon>Oleiphilaceae</taxon>
        <taxon>Oleiphilus</taxon>
    </lineage>
</organism>
<evidence type="ECO:0000313" key="2">
    <source>
        <dbReference type="Proteomes" id="UP000196027"/>
    </source>
</evidence>
<evidence type="ECO:0000313" key="1">
    <source>
        <dbReference type="EMBL" id="ARU57329.1"/>
    </source>
</evidence>
<dbReference type="OrthoDB" id="5741786at2"/>
<dbReference type="Proteomes" id="UP000196027">
    <property type="component" value="Chromosome"/>
</dbReference>
<dbReference type="InterPro" id="IPR036737">
    <property type="entry name" value="OmpA-like_sf"/>
</dbReference>
<reference evidence="1 2" key="1">
    <citation type="submission" date="2017-05" db="EMBL/GenBank/DDBJ databases">
        <title>Genomic insights into alkan degradation activity of Oleiphilus messinensis.</title>
        <authorList>
            <person name="Kozyavkin S.A."/>
            <person name="Slesarev A.I."/>
            <person name="Golyshin P.N."/>
            <person name="Korzhenkov A."/>
            <person name="Golyshina O.N."/>
            <person name="Toshchakov S.V."/>
        </authorList>
    </citation>
    <scope>NUCLEOTIDE SEQUENCE [LARGE SCALE GENOMIC DNA]</scope>
    <source>
        <strain evidence="1 2">ME102</strain>
    </source>
</reference>
<dbReference type="Gene3D" id="3.30.1330.60">
    <property type="entry name" value="OmpA-like domain"/>
    <property type="match status" value="1"/>
</dbReference>
<protein>
    <submittedName>
        <fullName evidence="1">Outer membrane protein</fullName>
    </submittedName>
</protein>
<dbReference type="Pfam" id="PF16234">
    <property type="entry name" value="DUF4892"/>
    <property type="match status" value="1"/>
</dbReference>
<dbReference type="AlphaFoldDB" id="A0A1Y0IAY9"/>
<accession>A0A1Y0IAY9</accession>
<dbReference type="EMBL" id="CP021425">
    <property type="protein sequence ID" value="ARU57329.1"/>
    <property type="molecule type" value="Genomic_DNA"/>
</dbReference>
<sequence length="322" mass="36808">MIMIRLPDYLCLLRHAQRSLGRFVVVLTLFALSHSVLSETLPSLDPYPYSRLERSDSIRDPDFPVVLSAVKRVNNAVRLDKEQRFDVQGSWSLYRVEGGHTAVQAFQHYERRIGAINGSLMYQCKGRDCGESNTWANDIFREAVLYGKDREQHYAVFRVNAPEAGLYVIYTVERGNRRVYVYVQELSLNSRGLENGSQGNALKRIISVPADEKLDLEFSSLENEIDQLKTMLAQNAHLNLYIVGHTARTVSPTSEVLVQTRQYRTVRQWEEASLAMAKRVRDWLLKRGLPEQRLIYKGVGPLAPHPDVALDGHRVELLLITQ</sequence>
<name>A0A1Y0IAY9_9GAMM</name>